<reference evidence="2" key="1">
    <citation type="submission" date="2020-12" db="EMBL/GenBank/DDBJ databases">
        <title>Clostridium thailandense sp. nov., a novel acetogenic bacterium isolated from peat land soil in Thailand.</title>
        <authorList>
            <person name="Chaikitkaew S."/>
            <person name="Birkeland N.K."/>
        </authorList>
    </citation>
    <scope>NUCLEOTIDE SEQUENCE</scope>
    <source>
        <strain evidence="2">DSM 17425</strain>
    </source>
</reference>
<evidence type="ECO:0000313" key="3">
    <source>
        <dbReference type="Proteomes" id="UP000622687"/>
    </source>
</evidence>
<evidence type="ECO:0000313" key="2">
    <source>
        <dbReference type="EMBL" id="MBI6872299.1"/>
    </source>
</evidence>
<proteinExistence type="predicted"/>
<dbReference type="Proteomes" id="UP000622687">
    <property type="component" value="Unassembled WGS sequence"/>
</dbReference>
<sequence>MKNLKFKIVSALITASLFVPAISVNAEGTASSANNLGNGLTKQQKIANRQEWQQYKATITPKKDTIKQNHQTIASLRKEVSEKRATIKTLTKGIKQNKKKLTDDDLSKVKTQLQTIKDETSALSSTKGAVTKDFQTIKTDVKNRNFQDAEAQLDNVISIQNTRVDGLKKLSADMDTLINLLQTVSSNVKTS</sequence>
<feature type="signal peptide" evidence="1">
    <location>
        <begin position="1"/>
        <end position="26"/>
    </location>
</feature>
<comment type="caution">
    <text evidence="2">The sequence shown here is derived from an EMBL/GenBank/DDBJ whole genome shotgun (WGS) entry which is preliminary data.</text>
</comment>
<dbReference type="AlphaFoldDB" id="A0A934HUQ9"/>
<name>A0A934HUQ9_9CLOT</name>
<protein>
    <submittedName>
        <fullName evidence="2">Uncharacterized protein</fullName>
    </submittedName>
</protein>
<gene>
    <name evidence="2" type="ORF">I6U51_06200</name>
</gene>
<feature type="chain" id="PRO_5036955152" evidence="1">
    <location>
        <begin position="27"/>
        <end position="191"/>
    </location>
</feature>
<dbReference type="RefSeq" id="WP_211141811.1">
    <property type="nucleotide sequence ID" value="NZ_JAEEGB010000006.1"/>
</dbReference>
<accession>A0A934HUQ9</accession>
<keyword evidence="3" id="KW-1185">Reference proteome</keyword>
<evidence type="ECO:0000256" key="1">
    <source>
        <dbReference type="SAM" id="SignalP"/>
    </source>
</evidence>
<organism evidence="2 3">
    <name type="scientific">Clostridium aciditolerans</name>
    <dbReference type="NCBI Taxonomy" id="339861"/>
    <lineage>
        <taxon>Bacteria</taxon>
        <taxon>Bacillati</taxon>
        <taxon>Bacillota</taxon>
        <taxon>Clostridia</taxon>
        <taxon>Eubacteriales</taxon>
        <taxon>Clostridiaceae</taxon>
        <taxon>Clostridium</taxon>
    </lineage>
</organism>
<dbReference type="EMBL" id="JAEEGB010000006">
    <property type="protein sequence ID" value="MBI6872299.1"/>
    <property type="molecule type" value="Genomic_DNA"/>
</dbReference>
<keyword evidence="1" id="KW-0732">Signal</keyword>